<dbReference type="SUPFAM" id="SSF55681">
    <property type="entry name" value="Class II aaRS and biotin synthetases"/>
    <property type="match status" value="1"/>
</dbReference>
<name>A0A7Z2JGI2_9BURK</name>
<dbReference type="AlphaFoldDB" id="A0A7Z2JGI2"/>
<dbReference type="Pfam" id="PF21948">
    <property type="entry name" value="LplA-B_cat"/>
    <property type="match status" value="1"/>
</dbReference>
<dbReference type="OrthoDB" id="9787898at2"/>
<evidence type="ECO:0000259" key="1">
    <source>
        <dbReference type="PROSITE" id="PS51733"/>
    </source>
</evidence>
<gene>
    <name evidence="2" type="ORF">FAZ98_14505</name>
</gene>
<protein>
    <recommendedName>
        <fullName evidence="1">BPL/LPL catalytic domain-containing protein</fullName>
    </recommendedName>
</protein>
<dbReference type="PANTHER" id="PTHR43679:SF2">
    <property type="entry name" value="OCTANOYL-[GCVH]:PROTEIN N-OCTANOYLTRANSFERASE"/>
    <property type="match status" value="1"/>
</dbReference>
<keyword evidence="3" id="KW-1185">Reference proteome</keyword>
<dbReference type="PANTHER" id="PTHR43679">
    <property type="entry name" value="OCTANOYLTRANSFERASE LIPM-RELATED"/>
    <property type="match status" value="1"/>
</dbReference>
<proteinExistence type="predicted"/>
<evidence type="ECO:0000313" key="2">
    <source>
        <dbReference type="EMBL" id="QGZ63038.1"/>
    </source>
</evidence>
<feature type="domain" description="BPL/LPL catalytic" evidence="1">
    <location>
        <begin position="36"/>
        <end position="231"/>
    </location>
</feature>
<organism evidence="2 3">
    <name type="scientific">Paraburkholderia acidisoli</name>
    <dbReference type="NCBI Taxonomy" id="2571748"/>
    <lineage>
        <taxon>Bacteria</taxon>
        <taxon>Pseudomonadati</taxon>
        <taxon>Pseudomonadota</taxon>
        <taxon>Betaproteobacteria</taxon>
        <taxon>Burkholderiales</taxon>
        <taxon>Burkholderiaceae</taxon>
        <taxon>Paraburkholderia</taxon>
    </lineage>
</organism>
<accession>A0A7Z2JGI2</accession>
<dbReference type="Gene3D" id="3.30.390.50">
    <property type="entry name" value="CO dehydrogenase flavoprotein, C-terminal domain"/>
    <property type="match status" value="1"/>
</dbReference>
<dbReference type="PROSITE" id="PS51733">
    <property type="entry name" value="BPL_LPL_CATALYTIC"/>
    <property type="match status" value="1"/>
</dbReference>
<dbReference type="KEGG" id="pacs:FAZ98_14505"/>
<dbReference type="InterPro" id="IPR004143">
    <property type="entry name" value="BPL_LPL_catalytic"/>
</dbReference>
<dbReference type="InterPro" id="IPR045864">
    <property type="entry name" value="aa-tRNA-synth_II/BPL/LPL"/>
</dbReference>
<dbReference type="Proteomes" id="UP000433577">
    <property type="component" value="Chromosome 2"/>
</dbReference>
<dbReference type="InterPro" id="IPR050664">
    <property type="entry name" value="Octanoyltrans_LipM/LipL"/>
</dbReference>
<dbReference type="Gene3D" id="3.30.930.10">
    <property type="entry name" value="Bira Bifunctional Protein, Domain 2"/>
    <property type="match status" value="1"/>
</dbReference>
<dbReference type="EMBL" id="CP046914">
    <property type="protein sequence ID" value="QGZ63038.1"/>
    <property type="molecule type" value="Genomic_DNA"/>
</dbReference>
<reference evidence="2 3" key="1">
    <citation type="submission" date="2019-12" db="EMBL/GenBank/DDBJ databases">
        <title>Paraburkholderia acidiphila 7Q-K02 sp. nov and Paraburkholderia acidisoli DHF22 sp. nov., two strains isolated from forest soil.</title>
        <authorList>
            <person name="Gao Z."/>
            <person name="Qiu L."/>
        </authorList>
    </citation>
    <scope>NUCLEOTIDE SEQUENCE [LARGE SCALE GENOMIC DNA]</scope>
    <source>
        <strain evidence="2 3">DHF22</strain>
    </source>
</reference>
<sequence length="374" mass="40879">MNTNANAPWRFIDSHAGYADFSISVSPAIERAVVSGEAPPTVYLNVFDGDSITIGVNEDPYQVLDVAFCEGRDIVARRRINGGGAIYAGAGSAFLCFYLPLSLNGVPQTATEAFPSILGHVAESLRERFGLAASYRPLNDVEIDGRKLIATSLKIEGGAMTFRILLNVKAIDTETAARAMPMAPEKVRDKKHKDLGSRYTYLEHELQRPVEHRELVEWAHDCVRRAFGGVTLSRGALSEREHALARDAAAQLTDRAWFVGKSEATRYEPFMLEGDRIGRGRRKAPAGLIWLSLLTRDGTIVRAIVNGDFHPRPTASIDWLEDGFANLPAERAACVAHIEAFMQRGDVELAGVEASHLIDALDLALAELAREVAA</sequence>
<evidence type="ECO:0000313" key="3">
    <source>
        <dbReference type="Proteomes" id="UP000433577"/>
    </source>
</evidence>
<dbReference type="RefSeq" id="WP_158952032.1">
    <property type="nucleotide sequence ID" value="NZ_CP046914.1"/>
</dbReference>